<accession>A0A7S1AK00</accession>
<name>A0A7S1AK00_NOCSC</name>
<sequence length="128" mass="13807">MQASTTLEMRKRVPQRSAVSVARSRDAEQKTGEAWHVCVIASLWFETLAPMSASYFRIAIVVSRSVGLSKPPGLPHFQLFGDSCLGVSAFLGALATDPSASGARLDRSEKVWCTLLVLASMSSACKLF</sequence>
<evidence type="ECO:0000313" key="1">
    <source>
        <dbReference type="EMBL" id="CAD8856715.1"/>
    </source>
</evidence>
<gene>
    <name evidence="1" type="ORF">NSCI0253_LOCUS31067</name>
</gene>
<organism evidence="1">
    <name type="scientific">Noctiluca scintillans</name>
    <name type="common">Sea sparkle</name>
    <name type="synonym">Red tide dinoflagellate</name>
    <dbReference type="NCBI Taxonomy" id="2966"/>
    <lineage>
        <taxon>Eukaryota</taxon>
        <taxon>Sar</taxon>
        <taxon>Alveolata</taxon>
        <taxon>Dinophyceae</taxon>
        <taxon>Noctilucales</taxon>
        <taxon>Noctilucaceae</taxon>
        <taxon>Noctiluca</taxon>
    </lineage>
</organism>
<dbReference type="AlphaFoldDB" id="A0A7S1AK00"/>
<reference evidence="1" key="1">
    <citation type="submission" date="2021-01" db="EMBL/GenBank/DDBJ databases">
        <authorList>
            <person name="Corre E."/>
            <person name="Pelletier E."/>
            <person name="Niang G."/>
            <person name="Scheremetjew M."/>
            <person name="Finn R."/>
            <person name="Kale V."/>
            <person name="Holt S."/>
            <person name="Cochrane G."/>
            <person name="Meng A."/>
            <person name="Brown T."/>
            <person name="Cohen L."/>
        </authorList>
    </citation>
    <scope>NUCLEOTIDE SEQUENCE</scope>
</reference>
<proteinExistence type="predicted"/>
<protein>
    <submittedName>
        <fullName evidence="1">Uncharacterized protein</fullName>
    </submittedName>
</protein>
<dbReference type="EMBL" id="HBFQ01043822">
    <property type="protein sequence ID" value="CAD8856715.1"/>
    <property type="molecule type" value="Transcribed_RNA"/>
</dbReference>